<protein>
    <submittedName>
        <fullName evidence="6">Transcriptional regulator</fullName>
    </submittedName>
</protein>
<reference evidence="6 7" key="1">
    <citation type="submission" date="2007-06" db="EMBL/GenBank/DDBJ databases">
        <authorList>
            <person name="Shimkets L."/>
            <person name="Ferriera S."/>
            <person name="Johnson J."/>
            <person name="Kravitz S."/>
            <person name="Beeson K."/>
            <person name="Sutton G."/>
            <person name="Rogers Y.-H."/>
            <person name="Friedman R."/>
            <person name="Frazier M."/>
            <person name="Venter J.C."/>
        </authorList>
    </citation>
    <scope>NUCLEOTIDE SEQUENCE [LARGE SCALE GENOMIC DNA]</scope>
    <source>
        <strain evidence="6 7">SIR-1</strain>
    </source>
</reference>
<dbReference type="Pfam" id="PF00126">
    <property type="entry name" value="HTH_1"/>
    <property type="match status" value="1"/>
</dbReference>
<dbReference type="GO" id="GO:0003700">
    <property type="term" value="F:DNA-binding transcription factor activity"/>
    <property type="evidence" value="ECO:0007669"/>
    <property type="project" value="InterPro"/>
</dbReference>
<evidence type="ECO:0000259" key="5">
    <source>
        <dbReference type="PROSITE" id="PS50931"/>
    </source>
</evidence>
<evidence type="ECO:0000256" key="3">
    <source>
        <dbReference type="ARBA" id="ARBA00023125"/>
    </source>
</evidence>
<dbReference type="GO" id="GO:0043565">
    <property type="term" value="F:sequence-specific DNA binding"/>
    <property type="evidence" value="ECO:0007669"/>
    <property type="project" value="TreeGrafter"/>
</dbReference>
<keyword evidence="7" id="KW-1185">Reference proteome</keyword>
<comment type="similarity">
    <text evidence="1">Belongs to the LysR transcriptional regulatory family.</text>
</comment>
<dbReference type="InterPro" id="IPR036390">
    <property type="entry name" value="WH_DNA-bd_sf"/>
</dbReference>
<dbReference type="Proteomes" id="UP000005801">
    <property type="component" value="Unassembled WGS sequence"/>
</dbReference>
<dbReference type="AlphaFoldDB" id="A6GEE3"/>
<evidence type="ECO:0000256" key="2">
    <source>
        <dbReference type="ARBA" id="ARBA00023015"/>
    </source>
</evidence>
<dbReference type="FunFam" id="1.10.10.10:FF:000001">
    <property type="entry name" value="LysR family transcriptional regulator"/>
    <property type="match status" value="1"/>
</dbReference>
<dbReference type="CDD" id="cd08422">
    <property type="entry name" value="PBP2_CrgA_like"/>
    <property type="match status" value="1"/>
</dbReference>
<evidence type="ECO:0000256" key="4">
    <source>
        <dbReference type="ARBA" id="ARBA00023163"/>
    </source>
</evidence>
<dbReference type="Gene3D" id="1.10.10.10">
    <property type="entry name" value="Winged helix-like DNA-binding domain superfamily/Winged helix DNA-binding domain"/>
    <property type="match status" value="1"/>
</dbReference>
<dbReference type="InterPro" id="IPR000847">
    <property type="entry name" value="LysR_HTH_N"/>
</dbReference>
<feature type="domain" description="HTH lysR-type" evidence="5">
    <location>
        <begin position="1"/>
        <end position="63"/>
    </location>
</feature>
<dbReference type="Gene3D" id="3.40.190.290">
    <property type="match status" value="1"/>
</dbReference>
<evidence type="ECO:0000313" key="6">
    <source>
        <dbReference type="EMBL" id="EDM75784.1"/>
    </source>
</evidence>
<evidence type="ECO:0000256" key="1">
    <source>
        <dbReference type="ARBA" id="ARBA00009437"/>
    </source>
</evidence>
<dbReference type="RefSeq" id="WP_006975083.1">
    <property type="nucleotide sequence ID" value="NZ_ABCS01000081.1"/>
</dbReference>
<dbReference type="GO" id="GO:0006351">
    <property type="term" value="P:DNA-templated transcription"/>
    <property type="evidence" value="ECO:0007669"/>
    <property type="project" value="TreeGrafter"/>
</dbReference>
<name>A6GEE3_9BACT</name>
<dbReference type="OrthoDB" id="5416547at2"/>
<accession>A6GEE3</accession>
<comment type="caution">
    <text evidence="6">The sequence shown here is derived from an EMBL/GenBank/DDBJ whole genome shotgun (WGS) entry which is preliminary data.</text>
</comment>
<gene>
    <name evidence="6" type="ORF">PPSIR1_17795</name>
</gene>
<dbReference type="eggNOG" id="COG0583">
    <property type="taxonomic scope" value="Bacteria"/>
</dbReference>
<dbReference type="PROSITE" id="PS50931">
    <property type="entry name" value="HTH_LYSR"/>
    <property type="match status" value="1"/>
</dbReference>
<dbReference type="PANTHER" id="PTHR30537:SF5">
    <property type="entry name" value="HTH-TYPE TRANSCRIPTIONAL ACTIVATOR TTDR-RELATED"/>
    <property type="match status" value="1"/>
</dbReference>
<keyword evidence="4" id="KW-0804">Transcription</keyword>
<proteinExistence type="inferred from homology"/>
<dbReference type="STRING" id="391625.PPSIR1_17795"/>
<evidence type="ECO:0000313" key="7">
    <source>
        <dbReference type="Proteomes" id="UP000005801"/>
    </source>
</evidence>
<dbReference type="InterPro" id="IPR005119">
    <property type="entry name" value="LysR_subst-bd"/>
</dbReference>
<sequence>MDPQLAILNDVVVFTEVVRQSSFTRAGKVVGLPASAVSRRVARLEAALGFKLLHRTTRSVGLTDAGRVYYERTAHIAHDVLDAARAVQEYLDTPKGLLRVTAPPDDGGVIWAMISGFVRDHPEVELEIIHTLEYVDLIEAGVDVALRGGSPPDSTALTARRLVDSRFVLVASPRYLERRGTPTRPEELAEHDCVAMDTWVPNAFSSLMGPDGPVSVDFRNRVRSNSQETARKAALDGFGIAPMVEMTCWRQLESGALVEVLPGALPWPATFWAVYPVARSKSAATRAFVEHLVRNVPALTGPVPEGEPA</sequence>
<dbReference type="Pfam" id="PF03466">
    <property type="entry name" value="LysR_substrate"/>
    <property type="match status" value="1"/>
</dbReference>
<dbReference type="EMBL" id="ABCS01000081">
    <property type="protein sequence ID" value="EDM75784.1"/>
    <property type="molecule type" value="Genomic_DNA"/>
</dbReference>
<keyword evidence="2" id="KW-0805">Transcription regulation</keyword>
<keyword evidence="3" id="KW-0238">DNA-binding</keyword>
<organism evidence="6 7">
    <name type="scientific">Plesiocystis pacifica SIR-1</name>
    <dbReference type="NCBI Taxonomy" id="391625"/>
    <lineage>
        <taxon>Bacteria</taxon>
        <taxon>Pseudomonadati</taxon>
        <taxon>Myxococcota</taxon>
        <taxon>Polyangia</taxon>
        <taxon>Nannocystales</taxon>
        <taxon>Nannocystaceae</taxon>
        <taxon>Plesiocystis</taxon>
    </lineage>
</organism>
<dbReference type="SUPFAM" id="SSF53850">
    <property type="entry name" value="Periplasmic binding protein-like II"/>
    <property type="match status" value="1"/>
</dbReference>
<dbReference type="PANTHER" id="PTHR30537">
    <property type="entry name" value="HTH-TYPE TRANSCRIPTIONAL REGULATOR"/>
    <property type="match status" value="1"/>
</dbReference>
<dbReference type="InterPro" id="IPR058163">
    <property type="entry name" value="LysR-type_TF_proteobact-type"/>
</dbReference>
<dbReference type="InterPro" id="IPR036388">
    <property type="entry name" value="WH-like_DNA-bd_sf"/>
</dbReference>
<dbReference type="SUPFAM" id="SSF46785">
    <property type="entry name" value="Winged helix' DNA-binding domain"/>
    <property type="match status" value="1"/>
</dbReference>